<name>A0ABT8R8X6_9BACT</name>
<reference evidence="3" key="1">
    <citation type="submission" date="2023-07" db="EMBL/GenBank/DDBJ databases">
        <title>The genome sequence of Rhodocytophaga aerolata KACC 12507.</title>
        <authorList>
            <person name="Zhang X."/>
        </authorList>
    </citation>
    <scope>NUCLEOTIDE SEQUENCE</scope>
    <source>
        <strain evidence="3">KACC 12507</strain>
    </source>
</reference>
<dbReference type="InterPro" id="IPR052462">
    <property type="entry name" value="SLIRP/GR-RBP-like"/>
</dbReference>
<dbReference type="PANTHER" id="PTHR48027">
    <property type="entry name" value="HETEROGENEOUS NUCLEAR RIBONUCLEOPROTEIN 87F-RELATED"/>
    <property type="match status" value="1"/>
</dbReference>
<gene>
    <name evidence="3" type="ORF">Q0590_17970</name>
</gene>
<keyword evidence="1" id="KW-0694">RNA-binding</keyword>
<feature type="domain" description="RRM" evidence="2">
    <location>
        <begin position="1"/>
        <end position="79"/>
    </location>
</feature>
<accession>A0ABT8R8X6</accession>
<protein>
    <submittedName>
        <fullName evidence="3">RNA-binding protein</fullName>
    </submittedName>
</protein>
<dbReference type="SMART" id="SM00360">
    <property type="entry name" value="RRM"/>
    <property type="match status" value="1"/>
</dbReference>
<dbReference type="Gene3D" id="3.30.70.330">
    <property type="match status" value="1"/>
</dbReference>
<sequence length="86" mass="9878">MDIHISNFSASFKEGDLKELFSDFGTIKSVSIIRDRFTGESKCFGFVSMPNEEEALEAINRLNNQQIGYRKLEVSKAQPRTNYRLL</sequence>
<proteinExistence type="predicted"/>
<evidence type="ECO:0000313" key="3">
    <source>
        <dbReference type="EMBL" id="MDO1448166.1"/>
    </source>
</evidence>
<dbReference type="Proteomes" id="UP001168528">
    <property type="component" value="Unassembled WGS sequence"/>
</dbReference>
<dbReference type="InterPro" id="IPR000504">
    <property type="entry name" value="RRM_dom"/>
</dbReference>
<evidence type="ECO:0000259" key="2">
    <source>
        <dbReference type="PROSITE" id="PS50102"/>
    </source>
</evidence>
<evidence type="ECO:0000256" key="1">
    <source>
        <dbReference type="ARBA" id="ARBA00022884"/>
    </source>
</evidence>
<dbReference type="InterPro" id="IPR012677">
    <property type="entry name" value="Nucleotide-bd_a/b_plait_sf"/>
</dbReference>
<dbReference type="RefSeq" id="WP_302038967.1">
    <property type="nucleotide sequence ID" value="NZ_JAUKPO010000010.1"/>
</dbReference>
<dbReference type="Pfam" id="PF00076">
    <property type="entry name" value="RRM_1"/>
    <property type="match status" value="1"/>
</dbReference>
<dbReference type="PROSITE" id="PS50102">
    <property type="entry name" value="RRM"/>
    <property type="match status" value="1"/>
</dbReference>
<dbReference type="InterPro" id="IPR035979">
    <property type="entry name" value="RBD_domain_sf"/>
</dbReference>
<evidence type="ECO:0000313" key="4">
    <source>
        <dbReference type="Proteomes" id="UP001168528"/>
    </source>
</evidence>
<organism evidence="3 4">
    <name type="scientific">Rhodocytophaga aerolata</name>
    <dbReference type="NCBI Taxonomy" id="455078"/>
    <lineage>
        <taxon>Bacteria</taxon>
        <taxon>Pseudomonadati</taxon>
        <taxon>Bacteroidota</taxon>
        <taxon>Cytophagia</taxon>
        <taxon>Cytophagales</taxon>
        <taxon>Rhodocytophagaceae</taxon>
        <taxon>Rhodocytophaga</taxon>
    </lineage>
</organism>
<comment type="caution">
    <text evidence="3">The sequence shown here is derived from an EMBL/GenBank/DDBJ whole genome shotgun (WGS) entry which is preliminary data.</text>
</comment>
<dbReference type="EMBL" id="JAUKPO010000010">
    <property type="protein sequence ID" value="MDO1448166.1"/>
    <property type="molecule type" value="Genomic_DNA"/>
</dbReference>
<keyword evidence="4" id="KW-1185">Reference proteome</keyword>
<dbReference type="SUPFAM" id="SSF54928">
    <property type="entry name" value="RNA-binding domain, RBD"/>
    <property type="match status" value="1"/>
</dbReference>